<dbReference type="InterPro" id="IPR036397">
    <property type="entry name" value="RNaseH_sf"/>
</dbReference>
<feature type="region of interest" description="Disordered" evidence="1">
    <location>
        <begin position="1"/>
        <end position="22"/>
    </location>
</feature>
<evidence type="ECO:0000313" key="4">
    <source>
        <dbReference type="Proteomes" id="UP000796880"/>
    </source>
</evidence>
<keyword evidence="4" id="KW-1185">Reference proteome</keyword>
<sequence length="218" mass="24764">MVSDNIKAREMPSSGSSDSQGWCPPQQGFLKVNVDAAFLDGRATAAMVVRNDQGHLLYLASKLYECVSPFAAEVEALGWAMEYANQCGWRRVGWETDAKEVERAVNAREDPSCWYSYYSMCNIRKCIAMQDWKVIWRSRRCNSVADAAAKLSLSTERPFVFDEFTFKNTDNCLDYSNVGLDEVLTSSQNYDSLQIILLTFVKFPTSTHVQNVFHNFEL</sequence>
<dbReference type="PANTHER" id="PTHR47074">
    <property type="entry name" value="BNAC02G40300D PROTEIN"/>
    <property type="match status" value="1"/>
</dbReference>
<evidence type="ECO:0000259" key="2">
    <source>
        <dbReference type="Pfam" id="PF13456"/>
    </source>
</evidence>
<dbReference type="InterPro" id="IPR044730">
    <property type="entry name" value="RNase_H-like_dom_plant"/>
</dbReference>
<name>A0A8K0HG97_9ROSA</name>
<evidence type="ECO:0000256" key="1">
    <source>
        <dbReference type="SAM" id="MobiDB-lite"/>
    </source>
</evidence>
<feature type="compositionally biased region" description="Basic and acidic residues" evidence="1">
    <location>
        <begin position="1"/>
        <end position="10"/>
    </location>
</feature>
<evidence type="ECO:0000313" key="3">
    <source>
        <dbReference type="EMBL" id="KAF3451215.1"/>
    </source>
</evidence>
<dbReference type="PANTHER" id="PTHR47074:SF48">
    <property type="entry name" value="POLYNUCLEOTIDYL TRANSFERASE, RIBONUCLEASE H-LIKE SUPERFAMILY PROTEIN"/>
    <property type="match status" value="1"/>
</dbReference>
<gene>
    <name evidence="3" type="ORF">FNV43_RR07308</name>
</gene>
<dbReference type="OrthoDB" id="1436421at2759"/>
<proteinExistence type="predicted"/>
<dbReference type="GO" id="GO:0003676">
    <property type="term" value="F:nucleic acid binding"/>
    <property type="evidence" value="ECO:0007669"/>
    <property type="project" value="InterPro"/>
</dbReference>
<comment type="caution">
    <text evidence="3">The sequence shown here is derived from an EMBL/GenBank/DDBJ whole genome shotgun (WGS) entry which is preliminary data.</text>
</comment>
<organism evidence="3 4">
    <name type="scientific">Rhamnella rubrinervis</name>
    <dbReference type="NCBI Taxonomy" id="2594499"/>
    <lineage>
        <taxon>Eukaryota</taxon>
        <taxon>Viridiplantae</taxon>
        <taxon>Streptophyta</taxon>
        <taxon>Embryophyta</taxon>
        <taxon>Tracheophyta</taxon>
        <taxon>Spermatophyta</taxon>
        <taxon>Magnoliopsida</taxon>
        <taxon>eudicotyledons</taxon>
        <taxon>Gunneridae</taxon>
        <taxon>Pentapetalae</taxon>
        <taxon>rosids</taxon>
        <taxon>fabids</taxon>
        <taxon>Rosales</taxon>
        <taxon>Rhamnaceae</taxon>
        <taxon>rhamnoid group</taxon>
        <taxon>Rhamneae</taxon>
        <taxon>Rhamnella</taxon>
    </lineage>
</organism>
<dbReference type="CDD" id="cd06222">
    <property type="entry name" value="RNase_H_like"/>
    <property type="match status" value="1"/>
</dbReference>
<dbReference type="Proteomes" id="UP000796880">
    <property type="component" value="Unassembled WGS sequence"/>
</dbReference>
<dbReference type="Gene3D" id="3.30.420.10">
    <property type="entry name" value="Ribonuclease H-like superfamily/Ribonuclease H"/>
    <property type="match status" value="1"/>
</dbReference>
<accession>A0A8K0HG97</accession>
<dbReference type="AlphaFoldDB" id="A0A8K0HG97"/>
<protein>
    <recommendedName>
        <fullName evidence="2">RNase H type-1 domain-containing protein</fullName>
    </recommendedName>
</protein>
<dbReference type="GO" id="GO:0004523">
    <property type="term" value="F:RNA-DNA hybrid ribonuclease activity"/>
    <property type="evidence" value="ECO:0007669"/>
    <property type="project" value="InterPro"/>
</dbReference>
<dbReference type="SUPFAM" id="SSF53098">
    <property type="entry name" value="Ribonuclease H-like"/>
    <property type="match status" value="1"/>
</dbReference>
<dbReference type="Pfam" id="PF13456">
    <property type="entry name" value="RVT_3"/>
    <property type="match status" value="1"/>
</dbReference>
<feature type="domain" description="RNase H type-1" evidence="2">
    <location>
        <begin position="33"/>
        <end position="151"/>
    </location>
</feature>
<dbReference type="InterPro" id="IPR002156">
    <property type="entry name" value="RNaseH_domain"/>
</dbReference>
<dbReference type="InterPro" id="IPR052929">
    <property type="entry name" value="RNase_H-like_EbsB-rel"/>
</dbReference>
<reference evidence="3" key="1">
    <citation type="submission" date="2020-03" db="EMBL/GenBank/DDBJ databases">
        <title>A high-quality chromosome-level genome assembly of a woody plant with both climbing and erect habits, Rhamnella rubrinervis.</title>
        <authorList>
            <person name="Lu Z."/>
            <person name="Yang Y."/>
            <person name="Zhu X."/>
            <person name="Sun Y."/>
        </authorList>
    </citation>
    <scope>NUCLEOTIDE SEQUENCE</scope>
    <source>
        <strain evidence="3">BYM</strain>
        <tissue evidence="3">Leaf</tissue>
    </source>
</reference>
<dbReference type="InterPro" id="IPR012337">
    <property type="entry name" value="RNaseH-like_sf"/>
</dbReference>
<dbReference type="EMBL" id="VOIH02000003">
    <property type="protein sequence ID" value="KAF3451215.1"/>
    <property type="molecule type" value="Genomic_DNA"/>
</dbReference>